<feature type="domain" description="DUF6873" evidence="1">
    <location>
        <begin position="70"/>
        <end position="245"/>
    </location>
</feature>
<accession>A0A9D1N7J9</accession>
<organism evidence="2 3">
    <name type="scientific">Candidatus Allocopromorpha excrementipullorum</name>
    <dbReference type="NCBI Taxonomy" id="2840743"/>
    <lineage>
        <taxon>Bacteria</taxon>
        <taxon>Bacillati</taxon>
        <taxon>Bacillota</taxon>
        <taxon>Clostridia</taxon>
        <taxon>Eubacteriales</taxon>
        <taxon>Eubacteriaceae</taxon>
        <taxon>Eubacteriaceae incertae sedis</taxon>
        <taxon>Candidatus Allocopromorpha</taxon>
    </lineage>
</organism>
<comment type="caution">
    <text evidence="2">The sequence shown here is derived from an EMBL/GenBank/DDBJ whole genome shotgun (WGS) entry which is preliminary data.</text>
</comment>
<dbReference type="Pfam" id="PF21778">
    <property type="entry name" value="DUF6873"/>
    <property type="match status" value="1"/>
</dbReference>
<gene>
    <name evidence="2" type="ORF">IAD25_05110</name>
</gene>
<dbReference type="Proteomes" id="UP000824130">
    <property type="component" value="Unassembled WGS sequence"/>
</dbReference>
<reference evidence="2" key="2">
    <citation type="journal article" date="2021" name="PeerJ">
        <title>Extensive microbial diversity within the chicken gut microbiome revealed by metagenomics and culture.</title>
        <authorList>
            <person name="Gilroy R."/>
            <person name="Ravi A."/>
            <person name="Getino M."/>
            <person name="Pursley I."/>
            <person name="Horton D.L."/>
            <person name="Alikhan N.F."/>
            <person name="Baker D."/>
            <person name="Gharbi K."/>
            <person name="Hall N."/>
            <person name="Watson M."/>
            <person name="Adriaenssens E.M."/>
            <person name="Foster-Nyarko E."/>
            <person name="Jarju S."/>
            <person name="Secka A."/>
            <person name="Antonio M."/>
            <person name="Oren A."/>
            <person name="Chaudhuri R.R."/>
            <person name="La Ragione R."/>
            <person name="Hildebrand F."/>
            <person name="Pallen M.J."/>
        </authorList>
    </citation>
    <scope>NUCLEOTIDE SEQUENCE</scope>
    <source>
        <strain evidence="2">ChiSjej4B22-8349</strain>
    </source>
</reference>
<reference evidence="2" key="1">
    <citation type="submission" date="2020-10" db="EMBL/GenBank/DDBJ databases">
        <authorList>
            <person name="Gilroy R."/>
        </authorList>
    </citation>
    <scope>NUCLEOTIDE SEQUENCE</scope>
    <source>
        <strain evidence="2">ChiSjej4B22-8349</strain>
    </source>
</reference>
<dbReference type="EMBL" id="DVOB01000113">
    <property type="protein sequence ID" value="HIU96076.1"/>
    <property type="molecule type" value="Genomic_DNA"/>
</dbReference>
<dbReference type="AlphaFoldDB" id="A0A9D1N7J9"/>
<evidence type="ECO:0000313" key="2">
    <source>
        <dbReference type="EMBL" id="HIU96076.1"/>
    </source>
</evidence>
<name>A0A9D1N7J9_9FIRM</name>
<dbReference type="InterPro" id="IPR049238">
    <property type="entry name" value="DUF6873"/>
</dbReference>
<proteinExistence type="predicted"/>
<evidence type="ECO:0000259" key="1">
    <source>
        <dbReference type="Pfam" id="PF21778"/>
    </source>
</evidence>
<evidence type="ECO:0000313" key="3">
    <source>
        <dbReference type="Proteomes" id="UP000824130"/>
    </source>
</evidence>
<sequence length="247" mass="27026">MKKKAYLSALAGKSLTDFLSAKDFEPVLLTGIAPDGNHSPVYEAVSTHADIHMCRLGLWEGPHIFMGNVSKLGKNYPGNIIYNAVCTGKYFIHNLKYTDRALLKAAQEWHAKTFPAGKLHTISVPQGYTRCCCLPVDDSSFITSDEGIANALKGTDAQVLLIERGHILLPGFDYGFIGGCAGHLTLEDSAAPDAGGKPQTRRIIVFNGDLAAHPDFYEMKDFIENRGAEVVYFRDFPLMDIGSILTE</sequence>
<protein>
    <recommendedName>
        <fullName evidence="1">DUF6873 domain-containing protein</fullName>
    </recommendedName>
</protein>